<proteinExistence type="predicted"/>
<keyword evidence="2" id="KW-1185">Reference proteome</keyword>
<sequence length="99" mass="11119">MTPVLKQLHWPPICYRARFKVPVLIHKGLNNFGPKYLRNYLNPYIPVQSQRSSAGVLLVIPQVGEAHLTTARNQAFSVISPVLWNTLPLDSAGTFCANY</sequence>
<evidence type="ECO:0000313" key="2">
    <source>
        <dbReference type="Proteomes" id="UP001178461"/>
    </source>
</evidence>
<accession>A0AA35LEZ5</accession>
<reference evidence="1" key="1">
    <citation type="submission" date="2022-12" db="EMBL/GenBank/DDBJ databases">
        <authorList>
            <person name="Alioto T."/>
            <person name="Alioto T."/>
            <person name="Gomez Garrido J."/>
        </authorList>
    </citation>
    <scope>NUCLEOTIDE SEQUENCE</scope>
</reference>
<evidence type="ECO:0000313" key="1">
    <source>
        <dbReference type="EMBL" id="CAI5795062.1"/>
    </source>
</evidence>
<name>A0AA35LEZ5_9SAUR</name>
<organism evidence="1 2">
    <name type="scientific">Podarcis lilfordi</name>
    <name type="common">Lilford's wall lizard</name>
    <dbReference type="NCBI Taxonomy" id="74358"/>
    <lineage>
        <taxon>Eukaryota</taxon>
        <taxon>Metazoa</taxon>
        <taxon>Chordata</taxon>
        <taxon>Craniata</taxon>
        <taxon>Vertebrata</taxon>
        <taxon>Euteleostomi</taxon>
        <taxon>Lepidosauria</taxon>
        <taxon>Squamata</taxon>
        <taxon>Bifurcata</taxon>
        <taxon>Unidentata</taxon>
        <taxon>Episquamata</taxon>
        <taxon>Laterata</taxon>
        <taxon>Lacertibaenia</taxon>
        <taxon>Lacertidae</taxon>
        <taxon>Podarcis</taxon>
    </lineage>
</organism>
<gene>
    <name evidence="1" type="ORF">PODLI_1B010097</name>
</gene>
<dbReference type="AlphaFoldDB" id="A0AA35LEZ5"/>
<dbReference type="EMBL" id="OX395141">
    <property type="protein sequence ID" value="CAI5795062.1"/>
    <property type="molecule type" value="Genomic_DNA"/>
</dbReference>
<protein>
    <submittedName>
        <fullName evidence="1">Uncharacterized protein</fullName>
    </submittedName>
</protein>
<dbReference type="Proteomes" id="UP001178461">
    <property type="component" value="Chromosome 15"/>
</dbReference>